<proteinExistence type="predicted"/>
<protein>
    <recommendedName>
        <fullName evidence="6">Protein kinase domain-containing protein</fullName>
    </recommendedName>
</protein>
<dbReference type="InterPro" id="IPR011009">
    <property type="entry name" value="Kinase-like_dom_sf"/>
</dbReference>
<evidence type="ECO:0000256" key="4">
    <source>
        <dbReference type="ARBA" id="ARBA00022777"/>
    </source>
</evidence>
<keyword evidence="2" id="KW-0808">Transferase</keyword>
<evidence type="ECO:0000313" key="7">
    <source>
        <dbReference type="EMBL" id="KIM41153.1"/>
    </source>
</evidence>
<gene>
    <name evidence="7" type="ORF">M413DRAFT_72525</name>
</gene>
<dbReference type="InterPro" id="IPR051175">
    <property type="entry name" value="CLK_kinases"/>
</dbReference>
<evidence type="ECO:0000256" key="1">
    <source>
        <dbReference type="ARBA" id="ARBA00022527"/>
    </source>
</evidence>
<evidence type="ECO:0000256" key="2">
    <source>
        <dbReference type="ARBA" id="ARBA00022679"/>
    </source>
</evidence>
<sequence length="280" mass="31714">MCLVTQLLGGDLHALWKSGNGKPFPLNLAKRVLLHVLRGLSHAHASGVVHTDLKHDNIFFDTGMSDEEIEKWMKSDPPRVHPPEKSQDGIVQAAVSQPLPLPSRDEALKRTFVVADFGNARPVIDPKIEEITSVSLRPPEVFLGGSWNEKADIWTYGCLIYEIAIGKLLFRYKPNPTHKLDEVESMLHQMLCFTGEDFEPEQLMTYRRASTYIDTTCNLRKRPVLFDYPFELSVRNSKVLEKEEDVVSTAAIMQKCLKLDPAQRLSAEELLMDPWFAGID</sequence>
<organism evidence="7 8">
    <name type="scientific">Hebeloma cylindrosporum</name>
    <dbReference type="NCBI Taxonomy" id="76867"/>
    <lineage>
        <taxon>Eukaryota</taxon>
        <taxon>Fungi</taxon>
        <taxon>Dikarya</taxon>
        <taxon>Basidiomycota</taxon>
        <taxon>Agaricomycotina</taxon>
        <taxon>Agaricomycetes</taxon>
        <taxon>Agaricomycetidae</taxon>
        <taxon>Agaricales</taxon>
        <taxon>Agaricineae</taxon>
        <taxon>Hymenogastraceae</taxon>
        <taxon>Hebeloma</taxon>
    </lineage>
</organism>
<dbReference type="PROSITE" id="PS50011">
    <property type="entry name" value="PROTEIN_KINASE_DOM"/>
    <property type="match status" value="1"/>
</dbReference>
<keyword evidence="4" id="KW-0418">Kinase</keyword>
<dbReference type="GO" id="GO:0005634">
    <property type="term" value="C:nucleus"/>
    <property type="evidence" value="ECO:0007669"/>
    <property type="project" value="TreeGrafter"/>
</dbReference>
<dbReference type="HOGENOM" id="CLU_000288_81_13_1"/>
<keyword evidence="3" id="KW-0547">Nucleotide-binding</keyword>
<dbReference type="OrthoDB" id="5979581at2759"/>
<dbReference type="PANTHER" id="PTHR45646:SF11">
    <property type="entry name" value="SERINE_THREONINE-PROTEIN KINASE DOA"/>
    <property type="match status" value="1"/>
</dbReference>
<dbReference type="GO" id="GO:0005524">
    <property type="term" value="F:ATP binding"/>
    <property type="evidence" value="ECO:0007669"/>
    <property type="project" value="UniProtKB-KW"/>
</dbReference>
<dbReference type="InterPro" id="IPR008271">
    <property type="entry name" value="Ser/Thr_kinase_AS"/>
</dbReference>
<keyword evidence="1" id="KW-0723">Serine/threonine-protein kinase</keyword>
<accession>A0A0C2XU45</accession>
<feature type="domain" description="Protein kinase" evidence="6">
    <location>
        <begin position="1"/>
        <end position="276"/>
    </location>
</feature>
<evidence type="ECO:0000259" key="6">
    <source>
        <dbReference type="PROSITE" id="PS50011"/>
    </source>
</evidence>
<reference evidence="7 8" key="1">
    <citation type="submission" date="2014-04" db="EMBL/GenBank/DDBJ databases">
        <authorList>
            <consortium name="DOE Joint Genome Institute"/>
            <person name="Kuo A."/>
            <person name="Gay G."/>
            <person name="Dore J."/>
            <person name="Kohler A."/>
            <person name="Nagy L.G."/>
            <person name="Floudas D."/>
            <person name="Copeland A."/>
            <person name="Barry K.W."/>
            <person name="Cichocki N."/>
            <person name="Veneault-Fourrey C."/>
            <person name="LaButti K."/>
            <person name="Lindquist E.A."/>
            <person name="Lipzen A."/>
            <person name="Lundell T."/>
            <person name="Morin E."/>
            <person name="Murat C."/>
            <person name="Sun H."/>
            <person name="Tunlid A."/>
            <person name="Henrissat B."/>
            <person name="Grigoriev I.V."/>
            <person name="Hibbett D.S."/>
            <person name="Martin F."/>
            <person name="Nordberg H.P."/>
            <person name="Cantor M.N."/>
            <person name="Hua S.X."/>
        </authorList>
    </citation>
    <scope>NUCLEOTIDE SEQUENCE [LARGE SCALE GENOMIC DNA]</scope>
    <source>
        <strain evidence="8">h7</strain>
    </source>
</reference>
<evidence type="ECO:0000313" key="8">
    <source>
        <dbReference type="Proteomes" id="UP000053424"/>
    </source>
</evidence>
<dbReference type="InterPro" id="IPR000719">
    <property type="entry name" value="Prot_kinase_dom"/>
</dbReference>
<reference evidence="8" key="2">
    <citation type="submission" date="2015-01" db="EMBL/GenBank/DDBJ databases">
        <title>Evolutionary Origins and Diversification of the Mycorrhizal Mutualists.</title>
        <authorList>
            <consortium name="DOE Joint Genome Institute"/>
            <consortium name="Mycorrhizal Genomics Consortium"/>
            <person name="Kohler A."/>
            <person name="Kuo A."/>
            <person name="Nagy L.G."/>
            <person name="Floudas D."/>
            <person name="Copeland A."/>
            <person name="Barry K.W."/>
            <person name="Cichocki N."/>
            <person name="Veneault-Fourrey C."/>
            <person name="LaButti K."/>
            <person name="Lindquist E.A."/>
            <person name="Lipzen A."/>
            <person name="Lundell T."/>
            <person name="Morin E."/>
            <person name="Murat C."/>
            <person name="Riley R."/>
            <person name="Ohm R."/>
            <person name="Sun H."/>
            <person name="Tunlid A."/>
            <person name="Henrissat B."/>
            <person name="Grigoriev I.V."/>
            <person name="Hibbett D.S."/>
            <person name="Martin F."/>
        </authorList>
    </citation>
    <scope>NUCLEOTIDE SEQUENCE [LARGE SCALE GENOMIC DNA]</scope>
    <source>
        <strain evidence="8">h7</strain>
    </source>
</reference>
<name>A0A0C2XU45_HEBCY</name>
<keyword evidence="8" id="KW-1185">Reference proteome</keyword>
<dbReference type="SUPFAM" id="SSF56112">
    <property type="entry name" value="Protein kinase-like (PK-like)"/>
    <property type="match status" value="1"/>
</dbReference>
<dbReference type="Pfam" id="PF00069">
    <property type="entry name" value="Pkinase"/>
    <property type="match status" value="1"/>
</dbReference>
<dbReference type="EMBL" id="KN831781">
    <property type="protein sequence ID" value="KIM41153.1"/>
    <property type="molecule type" value="Genomic_DNA"/>
</dbReference>
<evidence type="ECO:0000256" key="5">
    <source>
        <dbReference type="ARBA" id="ARBA00022840"/>
    </source>
</evidence>
<evidence type="ECO:0000256" key="3">
    <source>
        <dbReference type="ARBA" id="ARBA00022741"/>
    </source>
</evidence>
<dbReference type="AlphaFoldDB" id="A0A0C2XU45"/>
<dbReference type="Gene3D" id="1.10.510.10">
    <property type="entry name" value="Transferase(Phosphotransferase) domain 1"/>
    <property type="match status" value="1"/>
</dbReference>
<keyword evidence="5" id="KW-0067">ATP-binding</keyword>
<dbReference type="SMART" id="SM00220">
    <property type="entry name" value="S_TKc"/>
    <property type="match status" value="1"/>
</dbReference>
<dbReference type="PROSITE" id="PS00108">
    <property type="entry name" value="PROTEIN_KINASE_ST"/>
    <property type="match status" value="1"/>
</dbReference>
<dbReference type="Proteomes" id="UP000053424">
    <property type="component" value="Unassembled WGS sequence"/>
</dbReference>
<dbReference type="GO" id="GO:0004674">
    <property type="term" value="F:protein serine/threonine kinase activity"/>
    <property type="evidence" value="ECO:0007669"/>
    <property type="project" value="UniProtKB-KW"/>
</dbReference>
<dbReference type="PANTHER" id="PTHR45646">
    <property type="entry name" value="SERINE/THREONINE-PROTEIN KINASE DOA-RELATED"/>
    <property type="match status" value="1"/>
</dbReference>